<name>A0ABD2CIZ8_VESMC</name>
<comment type="subcellular location">
    <subcellularLocation>
        <location evidence="1">Golgi apparatus</location>
        <location evidence="1">cis-Golgi network membrane</location>
        <topology evidence="1">Multi-pass membrane protein</topology>
    </subcellularLocation>
</comment>
<evidence type="ECO:0000313" key="7">
    <source>
        <dbReference type="Proteomes" id="UP001607303"/>
    </source>
</evidence>
<dbReference type="Proteomes" id="UP001607303">
    <property type="component" value="Unassembled WGS sequence"/>
</dbReference>
<dbReference type="GO" id="GO:0005794">
    <property type="term" value="C:Golgi apparatus"/>
    <property type="evidence" value="ECO:0007669"/>
    <property type="project" value="UniProtKB-SubCell"/>
</dbReference>
<dbReference type="PANTHER" id="PTHR10984:SF25">
    <property type="entry name" value="ENDOPLASMIC RETICULUM-GOLGI INTERMEDIATE COMPARTMENT PROTEIN 3"/>
    <property type="match status" value="1"/>
</dbReference>
<proteinExistence type="inferred from homology"/>
<reference evidence="6 7" key="1">
    <citation type="journal article" date="2024" name="Ann. Entomol. Soc. Am.">
        <title>Genomic analyses of the southern and eastern yellowjacket wasps (Hymenoptera: Vespidae) reveal evolutionary signatures of social life.</title>
        <authorList>
            <person name="Catto M.A."/>
            <person name="Caine P.B."/>
            <person name="Orr S.E."/>
            <person name="Hunt B.G."/>
            <person name="Goodisman M.A.D."/>
        </authorList>
    </citation>
    <scope>NUCLEOTIDE SEQUENCE [LARGE SCALE GENOMIC DNA]</scope>
    <source>
        <strain evidence="6">232</strain>
        <tissue evidence="6">Head and thorax</tissue>
    </source>
</reference>
<dbReference type="AlphaFoldDB" id="A0ABD2CIZ8"/>
<evidence type="ECO:0000256" key="4">
    <source>
        <dbReference type="SAM" id="Phobius"/>
    </source>
</evidence>
<evidence type="ECO:0000313" key="6">
    <source>
        <dbReference type="EMBL" id="KAL2745077.1"/>
    </source>
</evidence>
<evidence type="ECO:0000256" key="1">
    <source>
        <dbReference type="ARBA" id="ARBA00004257"/>
    </source>
</evidence>
<keyword evidence="7" id="KW-1185">Reference proteome</keyword>
<dbReference type="InterPro" id="IPR012936">
    <property type="entry name" value="Erv_C"/>
</dbReference>
<comment type="caution">
    <text evidence="6">The sequence shown here is derived from an EMBL/GenBank/DDBJ whole genome shotgun (WGS) entry which is preliminary data.</text>
</comment>
<feature type="transmembrane region" description="Helical" evidence="4">
    <location>
        <begin position="92"/>
        <end position="115"/>
    </location>
</feature>
<sequence>MFLLLPSRSTSLCIDIHVAGAMMFYHYIKIVPTTYVRADGSTLLTNQFSVTRHSKQVSLFTGESGMPGIFFSYELSPLMVKYTEKAKSFGHFATNTCAIIGGVFTVAGLIDSLLYHSVRAIQKKIELGKYN</sequence>
<dbReference type="Pfam" id="PF07970">
    <property type="entry name" value="COPIIcoated_ERV"/>
    <property type="match status" value="1"/>
</dbReference>
<evidence type="ECO:0000256" key="3">
    <source>
        <dbReference type="ARBA" id="ARBA00040493"/>
    </source>
</evidence>
<protein>
    <recommendedName>
        <fullName evidence="3">Endoplasmic reticulum-Golgi intermediate compartment protein 3</fullName>
    </recommendedName>
</protein>
<evidence type="ECO:0000256" key="2">
    <source>
        <dbReference type="ARBA" id="ARBA00005648"/>
    </source>
</evidence>
<dbReference type="InterPro" id="IPR045888">
    <property type="entry name" value="Erv"/>
</dbReference>
<gene>
    <name evidence="6" type="ORF">V1477_006494</name>
</gene>
<dbReference type="PANTHER" id="PTHR10984">
    <property type="entry name" value="ENDOPLASMIC RETICULUM-GOLGI INTERMEDIATE COMPARTMENT PROTEIN"/>
    <property type="match status" value="1"/>
</dbReference>
<keyword evidence="4" id="KW-0472">Membrane</keyword>
<evidence type="ECO:0000259" key="5">
    <source>
        <dbReference type="Pfam" id="PF07970"/>
    </source>
</evidence>
<comment type="similarity">
    <text evidence="2">Belongs to the ERGIC family.</text>
</comment>
<keyword evidence="4" id="KW-1133">Transmembrane helix</keyword>
<accession>A0ABD2CIZ8</accession>
<dbReference type="EMBL" id="JAYRBN010000046">
    <property type="protein sequence ID" value="KAL2745077.1"/>
    <property type="molecule type" value="Genomic_DNA"/>
</dbReference>
<feature type="domain" description="Endoplasmic reticulum vesicle transporter C-terminal" evidence="5">
    <location>
        <begin position="20"/>
        <end position="111"/>
    </location>
</feature>
<keyword evidence="4" id="KW-0812">Transmembrane</keyword>
<organism evidence="6 7">
    <name type="scientific">Vespula maculifrons</name>
    <name type="common">Eastern yellow jacket</name>
    <name type="synonym">Wasp</name>
    <dbReference type="NCBI Taxonomy" id="7453"/>
    <lineage>
        <taxon>Eukaryota</taxon>
        <taxon>Metazoa</taxon>
        <taxon>Ecdysozoa</taxon>
        <taxon>Arthropoda</taxon>
        <taxon>Hexapoda</taxon>
        <taxon>Insecta</taxon>
        <taxon>Pterygota</taxon>
        <taxon>Neoptera</taxon>
        <taxon>Endopterygota</taxon>
        <taxon>Hymenoptera</taxon>
        <taxon>Apocrita</taxon>
        <taxon>Aculeata</taxon>
        <taxon>Vespoidea</taxon>
        <taxon>Vespidae</taxon>
        <taxon>Vespinae</taxon>
        <taxon>Vespula</taxon>
    </lineage>
</organism>